<dbReference type="PANTHER" id="PTHR34948:SF2">
    <property type="entry name" value="TRIPHOSPHATE TUNNEL METALLOENZYME 3"/>
    <property type="match status" value="1"/>
</dbReference>
<dbReference type="GO" id="GO:0016462">
    <property type="term" value="F:pyrophosphatase activity"/>
    <property type="evidence" value="ECO:0007669"/>
    <property type="project" value="UniProtKB-ARBA"/>
</dbReference>
<evidence type="ECO:0000259" key="1">
    <source>
        <dbReference type="PROSITE" id="PS51707"/>
    </source>
</evidence>
<dbReference type="SUPFAM" id="SSF55154">
    <property type="entry name" value="CYTH-like phosphatases"/>
    <property type="match status" value="1"/>
</dbReference>
<proteinExistence type="predicted"/>
<evidence type="ECO:0000313" key="2">
    <source>
        <dbReference type="EMBL" id="KAJ3427288.1"/>
    </source>
</evidence>
<name>A0AAV7YBS9_9EUKA</name>
<dbReference type="InterPro" id="IPR033469">
    <property type="entry name" value="CYTH-like_dom_sf"/>
</dbReference>
<accession>A0AAV7YBS9</accession>
<sequence length="204" mass="23805">MEIEIKYRLQESGYTDLCSLLGDPIEIQKQTNHYYLLKNKKGEVLQGMARLRFFSERCVLTFKDSHVLKDGIATCGEQECDLNPEEAQQFIGAENNSKFFTQFAECSVCKYLQKKYQPSTINYKGKIQNHRSVYNWNDLHLEIDKTTYDFGVGYEIELEVNAERGSELLNKTKEKLTNFLKNNNIPFKHSQSSKFSNFLKKQIL</sequence>
<dbReference type="Proteomes" id="UP001146793">
    <property type="component" value="Unassembled WGS sequence"/>
</dbReference>
<dbReference type="PANTHER" id="PTHR34948">
    <property type="entry name" value="OS08G0299200 PROTEIN"/>
    <property type="match status" value="1"/>
</dbReference>
<dbReference type="EMBL" id="JANTQA010000063">
    <property type="protein sequence ID" value="KAJ3427288.1"/>
    <property type="molecule type" value="Genomic_DNA"/>
</dbReference>
<reference evidence="2" key="1">
    <citation type="submission" date="2022-08" db="EMBL/GenBank/DDBJ databases">
        <title>Novel sulphate-reducing endosymbionts in the free-living metamonad Anaeramoeba.</title>
        <authorList>
            <person name="Jerlstrom-Hultqvist J."/>
            <person name="Cepicka I."/>
            <person name="Gallot-Lavallee L."/>
            <person name="Salas-Leiva D."/>
            <person name="Curtis B.A."/>
            <person name="Zahonova K."/>
            <person name="Pipaliya S."/>
            <person name="Dacks J."/>
            <person name="Roger A.J."/>
        </authorList>
    </citation>
    <scope>NUCLEOTIDE SEQUENCE</scope>
    <source>
        <strain evidence="2">Busselton2</strain>
    </source>
</reference>
<organism evidence="2 3">
    <name type="scientific">Anaeramoeba flamelloides</name>
    <dbReference type="NCBI Taxonomy" id="1746091"/>
    <lineage>
        <taxon>Eukaryota</taxon>
        <taxon>Metamonada</taxon>
        <taxon>Anaeramoebidae</taxon>
        <taxon>Anaeramoeba</taxon>
    </lineage>
</organism>
<dbReference type="PROSITE" id="PS51707">
    <property type="entry name" value="CYTH"/>
    <property type="match status" value="1"/>
</dbReference>
<gene>
    <name evidence="2" type="ORF">M0812_26868</name>
</gene>
<dbReference type="Gene3D" id="2.40.320.10">
    <property type="entry name" value="Hypothetical Protein Pfu-838710-001"/>
    <property type="match status" value="1"/>
</dbReference>
<protein>
    <submittedName>
        <fullName evidence="2">Triphosphate tunnel metalloenzyme</fullName>
    </submittedName>
</protein>
<dbReference type="InterPro" id="IPR023577">
    <property type="entry name" value="CYTH_domain"/>
</dbReference>
<dbReference type="Pfam" id="PF01928">
    <property type="entry name" value="CYTH"/>
    <property type="match status" value="1"/>
</dbReference>
<comment type="caution">
    <text evidence="2">The sequence shown here is derived from an EMBL/GenBank/DDBJ whole genome shotgun (WGS) entry which is preliminary data.</text>
</comment>
<feature type="domain" description="CYTH" evidence="1">
    <location>
        <begin position="1"/>
        <end position="201"/>
    </location>
</feature>
<evidence type="ECO:0000313" key="3">
    <source>
        <dbReference type="Proteomes" id="UP001146793"/>
    </source>
</evidence>
<dbReference type="AlphaFoldDB" id="A0AAV7YBS9"/>